<accession>A0A7R8VWH3</accession>
<sequence length="67" mass="7920">MYHYHFYTSVPSEKKLSRNKTLSSRLLAKFLRNKHLQLTNLSTMLDPLRQTLTDNGITFLTIPPYKH</sequence>
<reference evidence="1" key="1">
    <citation type="submission" date="2020-11" db="EMBL/GenBank/DDBJ databases">
        <authorList>
            <person name="Tran Van P."/>
        </authorList>
    </citation>
    <scope>NUCLEOTIDE SEQUENCE</scope>
</reference>
<proteinExistence type="predicted"/>
<dbReference type="AlphaFoldDB" id="A0A7R8VWH3"/>
<name>A0A7R8VWH3_TIMDO</name>
<dbReference type="EMBL" id="OA572161">
    <property type="protein sequence ID" value="CAD7204355.1"/>
    <property type="molecule type" value="Genomic_DNA"/>
</dbReference>
<protein>
    <submittedName>
        <fullName evidence="1">Uncharacterized protein</fullName>
    </submittedName>
</protein>
<gene>
    <name evidence="1" type="ORF">TDIB3V08_LOCUS10514</name>
</gene>
<organism evidence="1">
    <name type="scientific">Timema douglasi</name>
    <name type="common">Walking stick</name>
    <dbReference type="NCBI Taxonomy" id="61478"/>
    <lineage>
        <taxon>Eukaryota</taxon>
        <taxon>Metazoa</taxon>
        <taxon>Ecdysozoa</taxon>
        <taxon>Arthropoda</taxon>
        <taxon>Hexapoda</taxon>
        <taxon>Insecta</taxon>
        <taxon>Pterygota</taxon>
        <taxon>Neoptera</taxon>
        <taxon>Polyneoptera</taxon>
        <taxon>Phasmatodea</taxon>
        <taxon>Timematodea</taxon>
        <taxon>Timematoidea</taxon>
        <taxon>Timematidae</taxon>
        <taxon>Timema</taxon>
    </lineage>
</organism>
<evidence type="ECO:0000313" key="1">
    <source>
        <dbReference type="EMBL" id="CAD7204355.1"/>
    </source>
</evidence>